<proteinExistence type="inferred from homology"/>
<keyword evidence="5 6" id="KW-0040">ANK repeat</keyword>
<keyword evidence="3" id="KW-0677">Repeat</keyword>
<dbReference type="Gene3D" id="1.25.40.20">
    <property type="entry name" value="Ankyrin repeat-containing domain"/>
    <property type="match status" value="1"/>
</dbReference>
<evidence type="ECO:0000256" key="5">
    <source>
        <dbReference type="ARBA" id="ARBA00023043"/>
    </source>
</evidence>
<dbReference type="Gene3D" id="3.40.50.1220">
    <property type="entry name" value="TPP-binding domain"/>
    <property type="match status" value="1"/>
</dbReference>
<dbReference type="InterPro" id="IPR029035">
    <property type="entry name" value="DHS-like_NAD/FAD-binding_dom"/>
</dbReference>
<feature type="repeat" description="ANK" evidence="6">
    <location>
        <begin position="202"/>
        <end position="234"/>
    </location>
</feature>
<dbReference type="InterPro" id="IPR026591">
    <property type="entry name" value="Sirtuin_cat_small_dom_sf"/>
</dbReference>
<dbReference type="PROSITE" id="PS50297">
    <property type="entry name" value="ANK_REP_REGION"/>
    <property type="match status" value="2"/>
</dbReference>
<dbReference type="Pfam" id="PF12796">
    <property type="entry name" value="Ank_2"/>
    <property type="match status" value="3"/>
</dbReference>
<reference evidence="10 11" key="1">
    <citation type="submission" date="2023-11" db="EMBL/GenBank/DDBJ databases">
        <title>Dfirmibasis_genome.</title>
        <authorList>
            <person name="Edelbroek B."/>
            <person name="Kjellin J."/>
            <person name="Jerlstrom-Hultqvist J."/>
            <person name="Soderbom F."/>
        </authorList>
    </citation>
    <scope>NUCLEOTIDE SEQUENCE [LARGE SCALE GENOMIC DNA]</scope>
    <source>
        <strain evidence="10 11">TNS-C-14</strain>
    </source>
</reference>
<evidence type="ECO:0000256" key="1">
    <source>
        <dbReference type="ARBA" id="ARBA00006988"/>
    </source>
</evidence>
<keyword evidence="11" id="KW-1185">Reference proteome</keyword>
<dbReference type="GO" id="GO:0016740">
    <property type="term" value="F:transferase activity"/>
    <property type="evidence" value="ECO:0007669"/>
    <property type="project" value="UniProtKB-KW"/>
</dbReference>
<dbReference type="InterPro" id="IPR002110">
    <property type="entry name" value="Ankyrin_rpt"/>
</dbReference>
<dbReference type="InterPro" id="IPR003000">
    <property type="entry name" value="Sirtuin"/>
</dbReference>
<feature type="compositionally biased region" description="Low complexity" evidence="8">
    <location>
        <begin position="436"/>
        <end position="456"/>
    </location>
</feature>
<comment type="similarity">
    <text evidence="1">Belongs to the sirtuin family.</text>
</comment>
<dbReference type="AlphaFoldDB" id="A0AAN7U6Q2"/>
<evidence type="ECO:0000256" key="2">
    <source>
        <dbReference type="ARBA" id="ARBA00022679"/>
    </source>
</evidence>
<evidence type="ECO:0000256" key="8">
    <source>
        <dbReference type="SAM" id="MobiDB-lite"/>
    </source>
</evidence>
<feature type="region of interest" description="Disordered" evidence="8">
    <location>
        <begin position="435"/>
        <end position="456"/>
    </location>
</feature>
<dbReference type="PANTHER" id="PTHR24198:SF195">
    <property type="entry name" value="DEATH DOMAIN-CONTAINING PROTEIN"/>
    <property type="match status" value="1"/>
</dbReference>
<evidence type="ECO:0000259" key="9">
    <source>
        <dbReference type="PROSITE" id="PS50305"/>
    </source>
</evidence>
<dbReference type="InterPro" id="IPR026590">
    <property type="entry name" value="Ssirtuin_cat_dom"/>
</dbReference>
<evidence type="ECO:0000313" key="10">
    <source>
        <dbReference type="EMBL" id="KAK5580170.1"/>
    </source>
</evidence>
<comment type="caution">
    <text evidence="10">The sequence shown here is derived from an EMBL/GenBank/DDBJ whole genome shotgun (WGS) entry which is preliminary data.</text>
</comment>
<feature type="repeat" description="ANK" evidence="6">
    <location>
        <begin position="83"/>
        <end position="115"/>
    </location>
</feature>
<dbReference type="SUPFAM" id="SSF52467">
    <property type="entry name" value="DHS-like NAD/FAD-binding domain"/>
    <property type="match status" value="1"/>
</dbReference>
<evidence type="ECO:0000256" key="7">
    <source>
        <dbReference type="PROSITE-ProRule" id="PRU00236"/>
    </source>
</evidence>
<accession>A0AAN7U6Q2</accession>
<gene>
    <name evidence="10" type="ORF">RB653_000183</name>
</gene>
<evidence type="ECO:0000256" key="3">
    <source>
        <dbReference type="ARBA" id="ARBA00022737"/>
    </source>
</evidence>
<dbReference type="SUPFAM" id="SSF48403">
    <property type="entry name" value="Ankyrin repeat"/>
    <property type="match status" value="1"/>
</dbReference>
<comment type="caution">
    <text evidence="7">Lacks conserved residue(s) required for the propagation of feature annotation.</text>
</comment>
<dbReference type="Proteomes" id="UP001344447">
    <property type="component" value="Unassembled WGS sequence"/>
</dbReference>
<feature type="domain" description="Deacetylase sirtuin-type" evidence="9">
    <location>
        <begin position="456"/>
        <end position="768"/>
    </location>
</feature>
<name>A0AAN7U6Q2_9MYCE</name>
<dbReference type="PRINTS" id="PR01415">
    <property type="entry name" value="ANKYRIN"/>
</dbReference>
<dbReference type="Gene3D" id="3.30.1600.10">
    <property type="entry name" value="SIR2/SIRT2 'Small Domain"/>
    <property type="match status" value="1"/>
</dbReference>
<evidence type="ECO:0000256" key="6">
    <source>
        <dbReference type="PROSITE-ProRule" id="PRU00023"/>
    </source>
</evidence>
<evidence type="ECO:0000313" key="11">
    <source>
        <dbReference type="Proteomes" id="UP001344447"/>
    </source>
</evidence>
<sequence length="768" mass="87123">MIQQIKKFLYDSLSLLAFPLFYLRWAIGNTYQSKNNNLKEEPKPPQYPKEWSDLFIHSYNNEHEKVLEILQREPNSINSVDSLNWTLLHVAVSHKSIDVVNLLLEKNIEISIKNNKGYTAFHIAACNGDLDIIEKMISMNRVPNGNIISNDMETSLFLSITNNHFGIAESILNYYHSNMIGSDNNNEKKNEFKKMIDQFNVHGVSPLLMSVLRKNLMMIKKLIEMGADINSFKKDNSTALHCAAIIDFTEAIEYLLNKGGIEMMNSVNRYGNSPIHEAAIKGNFKSIQTFIKQLKIINENEQKQLFLEIIDKKDKDGSTPLHLCCNCVNSNNIENNLKSCKVLIEEGGVDVNGVDSGNATALHILACVSGDLSLPLVKYFLEVGCDPTIENRYGWTAIHQAYHNKNIQVYQLLLDHLKSKNPTYNLDIEKKRVFPSSLNNSNNNNNNNNNNDSSLNNSEELKLKGIERLKNVIKDIKDGKIKNAIVLSGAGISANAGIPPYRTKDGLLAKNKQFSFSMELLEKHPDVFYEAIRDHFYPIHKASNENDREDGISAGIKSTTSHYFINELNEKHGCLLRNYTQNVDPLQERTGTPLEKIIHAHGSFDQWYCTVCQKQYTDKSDRIWREIGRGGLPFCTVPECRHVIRPAVVFFGEPLSQDFRVNTITDFRKADLLIVMGTSLIVYPFASLVNDVASDVPRILFNFESTGPFVNTNDLNRKEKLKQEESLNNNNDNNNDELIVEARGNRDVVILGDCDKGVNYFNSLFNSI</sequence>
<organism evidence="10 11">
    <name type="scientific">Dictyostelium firmibasis</name>
    <dbReference type="NCBI Taxonomy" id="79012"/>
    <lineage>
        <taxon>Eukaryota</taxon>
        <taxon>Amoebozoa</taxon>
        <taxon>Evosea</taxon>
        <taxon>Eumycetozoa</taxon>
        <taxon>Dictyostelia</taxon>
        <taxon>Dictyosteliales</taxon>
        <taxon>Dictyosteliaceae</taxon>
        <taxon>Dictyostelium</taxon>
    </lineage>
</organism>
<dbReference type="GO" id="GO:0070403">
    <property type="term" value="F:NAD+ binding"/>
    <property type="evidence" value="ECO:0007669"/>
    <property type="project" value="InterPro"/>
</dbReference>
<dbReference type="Pfam" id="PF02146">
    <property type="entry name" value="SIR2"/>
    <property type="match status" value="1"/>
</dbReference>
<dbReference type="SMART" id="SM00248">
    <property type="entry name" value="ANK"/>
    <property type="match status" value="9"/>
</dbReference>
<evidence type="ECO:0000256" key="4">
    <source>
        <dbReference type="ARBA" id="ARBA00023027"/>
    </source>
</evidence>
<protein>
    <recommendedName>
        <fullName evidence="9">Deacetylase sirtuin-type domain-containing protein</fullName>
    </recommendedName>
</protein>
<keyword evidence="4" id="KW-0520">NAD</keyword>
<dbReference type="InterPro" id="IPR036770">
    <property type="entry name" value="Ankyrin_rpt-contain_sf"/>
</dbReference>
<keyword evidence="2" id="KW-0808">Transferase</keyword>
<dbReference type="PANTHER" id="PTHR24198">
    <property type="entry name" value="ANKYRIN REPEAT AND PROTEIN KINASE DOMAIN-CONTAINING PROTEIN"/>
    <property type="match status" value="1"/>
</dbReference>
<dbReference type="EMBL" id="JAVFKY010000002">
    <property type="protein sequence ID" value="KAK5580170.1"/>
    <property type="molecule type" value="Genomic_DNA"/>
</dbReference>
<dbReference type="PROSITE" id="PS50305">
    <property type="entry name" value="SIRTUIN"/>
    <property type="match status" value="1"/>
</dbReference>
<dbReference type="PROSITE" id="PS50088">
    <property type="entry name" value="ANK_REPEAT"/>
    <property type="match status" value="2"/>
</dbReference>